<organism evidence="1 2">
    <name type="scientific">Janthinobacterium phage vB_JliS-Donnerlittchen</name>
    <dbReference type="NCBI Taxonomy" id="2948610"/>
    <lineage>
        <taxon>Viruses</taxon>
        <taxon>Duplodnaviria</taxon>
        <taxon>Heunggongvirae</taxon>
        <taxon>Uroviricota</taxon>
        <taxon>Caudoviricetes</taxon>
        <taxon>Mesyanzhinovviridae</taxon>
        <taxon>Bradleyvirinae</taxon>
        <taxon>Donnerlittchenvirus</taxon>
        <taxon>Donnerlittchenvirus donnerlittchenvirus</taxon>
    </lineage>
</organism>
<dbReference type="EMBL" id="ON529854">
    <property type="protein sequence ID" value="USN14455.1"/>
    <property type="molecule type" value="Genomic_DNA"/>
</dbReference>
<proteinExistence type="predicted"/>
<evidence type="ECO:0000313" key="2">
    <source>
        <dbReference type="Proteomes" id="UP001057102"/>
    </source>
</evidence>
<sequence length="62" mass="7158">MALCQQMSLRLSDEQRDFIRLKMEQLRRDSDSPEKVTEAEAARHIIEEARLRNGPSDQEASA</sequence>
<name>A0A9E7SK17_9CAUD</name>
<keyword evidence="2" id="KW-1185">Reference proteome</keyword>
<evidence type="ECO:0000313" key="1">
    <source>
        <dbReference type="EMBL" id="USN14455.1"/>
    </source>
</evidence>
<dbReference type="Proteomes" id="UP001057102">
    <property type="component" value="Segment"/>
</dbReference>
<accession>A0A9E7SK17</accession>
<reference evidence="1" key="1">
    <citation type="submission" date="2022-05" db="EMBL/GenBank/DDBJ databases">
        <authorList>
            <person name="Friedrich I."/>
            <person name="Poehlein A."/>
            <person name="Schneider D."/>
            <person name="Hertel R."/>
            <person name="Daniel R."/>
        </authorList>
    </citation>
    <scope>NUCLEOTIDE SEQUENCE</scope>
</reference>
<gene>
    <name evidence="1" type="ORF">DONNERLITTCHEN_00540</name>
</gene>
<protein>
    <submittedName>
        <fullName evidence="1">Uncharacterized protein</fullName>
    </submittedName>
</protein>